<proteinExistence type="predicted"/>
<dbReference type="EMBL" id="BK014874">
    <property type="protein sequence ID" value="DAD79841.1"/>
    <property type="molecule type" value="Genomic_DNA"/>
</dbReference>
<evidence type="ECO:0000313" key="1">
    <source>
        <dbReference type="EMBL" id="DAD79841.1"/>
    </source>
</evidence>
<protein>
    <submittedName>
        <fullName evidence="1">Uncharacterized protein</fullName>
    </submittedName>
</protein>
<organism evidence="1">
    <name type="scientific">Siphoviridae sp. cthrG7</name>
    <dbReference type="NCBI Taxonomy" id="2826428"/>
    <lineage>
        <taxon>Viruses</taxon>
        <taxon>Duplodnaviria</taxon>
        <taxon>Heunggongvirae</taxon>
        <taxon>Uroviricota</taxon>
        <taxon>Caudoviricetes</taxon>
    </lineage>
</organism>
<sequence>MKVFISQRLLRKFLKSEAGESLNTMQPYMMRS</sequence>
<accession>A0A8S5MBW3</accession>
<name>A0A8S5MBW3_9CAUD</name>
<reference evidence="1" key="1">
    <citation type="journal article" date="2021" name="Proc. Natl. Acad. Sci. U.S.A.">
        <title>A Catalog of Tens of Thousands of Viruses from Human Metagenomes Reveals Hidden Associations with Chronic Diseases.</title>
        <authorList>
            <person name="Tisza M.J."/>
            <person name="Buck C.B."/>
        </authorList>
    </citation>
    <scope>NUCLEOTIDE SEQUENCE</scope>
    <source>
        <strain evidence="1">CthrG7</strain>
    </source>
</reference>